<sequence length="69" mass="7479">MAGATSTVTRSQLFLMIIGVLPVVFLLKNSQKNRPDRLCFICAAASASDLASSAFRRAVVSARRKPVLR</sequence>
<geneLocation type="plasmid" evidence="2">
    <name>pHNTS45-1</name>
</geneLocation>
<evidence type="ECO:0000313" key="2">
    <source>
        <dbReference type="EMBL" id="AZZ88374.1"/>
    </source>
</evidence>
<evidence type="ECO:0000256" key="1">
    <source>
        <dbReference type="SAM" id="Phobius"/>
    </source>
</evidence>
<name>A0A3S5I493_CITFR</name>
<dbReference type="EMBL" id="MK167988">
    <property type="protein sequence ID" value="AZZ88374.1"/>
    <property type="molecule type" value="Genomic_DNA"/>
</dbReference>
<accession>A0A3S5I493</accession>
<keyword evidence="1" id="KW-0472">Membrane</keyword>
<protein>
    <submittedName>
        <fullName evidence="2">Uncharacterized protein</fullName>
    </submittedName>
</protein>
<keyword evidence="1" id="KW-0812">Transmembrane</keyword>
<reference evidence="2" key="1">
    <citation type="submission" date="2018-11" db="EMBL/GenBank/DDBJ databases">
        <title>Complete sequence of plasmid pHNTS45-1.</title>
        <authorList>
            <person name="Liu J.H."/>
            <person name="Huang X.Y."/>
            <person name="Lv L.C."/>
        </authorList>
    </citation>
    <scope>NUCLEOTIDE SEQUENCE</scope>
    <source>
        <strain evidence="2">TS45CTX</strain>
        <plasmid evidence="2">pHNTS45-1</plasmid>
    </source>
</reference>
<keyword evidence="1" id="KW-1133">Transmembrane helix</keyword>
<organism evidence="2">
    <name type="scientific">Citrobacter freundii</name>
    <dbReference type="NCBI Taxonomy" id="546"/>
    <lineage>
        <taxon>Bacteria</taxon>
        <taxon>Pseudomonadati</taxon>
        <taxon>Pseudomonadota</taxon>
        <taxon>Gammaproteobacteria</taxon>
        <taxon>Enterobacterales</taxon>
        <taxon>Enterobacteriaceae</taxon>
        <taxon>Citrobacter</taxon>
        <taxon>Citrobacter freundii complex</taxon>
    </lineage>
</organism>
<keyword evidence="2" id="KW-0614">Plasmid</keyword>
<feature type="transmembrane region" description="Helical" evidence="1">
    <location>
        <begin position="12"/>
        <end position="27"/>
    </location>
</feature>
<proteinExistence type="predicted"/>
<dbReference type="AlphaFoldDB" id="A0A3S5I493"/>